<evidence type="ECO:0000313" key="1">
    <source>
        <dbReference type="EMBL" id="KAE8375216.1"/>
    </source>
</evidence>
<accession>A0A5N7B0S1</accession>
<gene>
    <name evidence="1" type="ORF">BDV26DRAFT_268286</name>
</gene>
<reference evidence="1 2" key="1">
    <citation type="submission" date="2019-04" db="EMBL/GenBank/DDBJ databases">
        <title>Friends and foes A comparative genomics studyof 23 Aspergillus species from section Flavi.</title>
        <authorList>
            <consortium name="DOE Joint Genome Institute"/>
            <person name="Kjaerbolling I."/>
            <person name="Vesth T."/>
            <person name="Frisvad J.C."/>
            <person name="Nybo J.L."/>
            <person name="Theobald S."/>
            <person name="Kildgaard S."/>
            <person name="Isbrandt T."/>
            <person name="Kuo A."/>
            <person name="Sato A."/>
            <person name="Lyhne E.K."/>
            <person name="Kogle M.E."/>
            <person name="Wiebenga A."/>
            <person name="Kun R.S."/>
            <person name="Lubbers R.J."/>
            <person name="Makela M.R."/>
            <person name="Barry K."/>
            <person name="Chovatia M."/>
            <person name="Clum A."/>
            <person name="Daum C."/>
            <person name="Haridas S."/>
            <person name="He G."/>
            <person name="LaButti K."/>
            <person name="Lipzen A."/>
            <person name="Mondo S."/>
            <person name="Riley R."/>
            <person name="Salamov A."/>
            <person name="Simmons B.A."/>
            <person name="Magnuson J.K."/>
            <person name="Henrissat B."/>
            <person name="Mortensen U.H."/>
            <person name="Larsen T.O."/>
            <person name="Devries R.P."/>
            <person name="Grigoriev I.V."/>
            <person name="Machida M."/>
            <person name="Baker S.E."/>
            <person name="Andersen M.R."/>
        </authorList>
    </citation>
    <scope>NUCLEOTIDE SEQUENCE [LARGE SCALE GENOMIC DNA]</scope>
    <source>
        <strain evidence="1 2">IBT 29228</strain>
    </source>
</reference>
<proteinExistence type="predicted"/>
<keyword evidence="2" id="KW-1185">Reference proteome</keyword>
<name>A0A5N7B0S1_9EURO</name>
<evidence type="ECO:0000313" key="2">
    <source>
        <dbReference type="Proteomes" id="UP000326198"/>
    </source>
</evidence>
<dbReference type="Proteomes" id="UP000326198">
    <property type="component" value="Unassembled WGS sequence"/>
</dbReference>
<organism evidence="1 2">
    <name type="scientific">Aspergillus bertholletiae</name>
    <dbReference type="NCBI Taxonomy" id="1226010"/>
    <lineage>
        <taxon>Eukaryota</taxon>
        <taxon>Fungi</taxon>
        <taxon>Dikarya</taxon>
        <taxon>Ascomycota</taxon>
        <taxon>Pezizomycotina</taxon>
        <taxon>Eurotiomycetes</taxon>
        <taxon>Eurotiomycetidae</taxon>
        <taxon>Eurotiales</taxon>
        <taxon>Aspergillaceae</taxon>
        <taxon>Aspergillus</taxon>
        <taxon>Aspergillus subgen. Circumdati</taxon>
    </lineage>
</organism>
<dbReference type="EMBL" id="ML736265">
    <property type="protein sequence ID" value="KAE8375216.1"/>
    <property type="molecule type" value="Genomic_DNA"/>
</dbReference>
<dbReference type="AlphaFoldDB" id="A0A5N7B0S1"/>
<protein>
    <submittedName>
        <fullName evidence="1">Uncharacterized protein</fullName>
    </submittedName>
</protein>
<sequence>MPVWMGDSPYLGLVLVAVGAWGIVPRRLEYNGKSSYMTLCNAGEGTDLDFIMCNV</sequence>